<comment type="subunit">
    <text evidence="8">Forms a conjugate with ATG5.</text>
</comment>
<evidence type="ECO:0000256" key="4">
    <source>
        <dbReference type="ARBA" id="ARBA00022499"/>
    </source>
</evidence>
<keyword evidence="11" id="KW-1185">Reference proteome</keyword>
<keyword evidence="8" id="KW-0472">Membrane</keyword>
<keyword evidence="6 8" id="KW-0653">Protein transport</keyword>
<dbReference type="GO" id="GO:0034727">
    <property type="term" value="P:piecemeal microautophagy of the nucleus"/>
    <property type="evidence" value="ECO:0007669"/>
    <property type="project" value="TreeGrafter"/>
</dbReference>
<dbReference type="OrthoDB" id="10003551at2759"/>
<dbReference type="Proteomes" id="UP000750334">
    <property type="component" value="Unassembled WGS sequence"/>
</dbReference>
<comment type="function">
    <text evidence="8">Ubiquitin-like protein involved in cytoplasm to vacuole transport (Cvt), autophagy vesicles formation, mitophagy, and nucleophagy.</text>
</comment>
<dbReference type="GO" id="GO:0061723">
    <property type="term" value="P:glycophagy"/>
    <property type="evidence" value="ECO:0007669"/>
    <property type="project" value="TreeGrafter"/>
</dbReference>
<evidence type="ECO:0000256" key="1">
    <source>
        <dbReference type="ARBA" id="ARBA00004623"/>
    </source>
</evidence>
<dbReference type="GO" id="GO:0034274">
    <property type="term" value="C:Atg12-Atg5-Atg16 complex"/>
    <property type="evidence" value="ECO:0007669"/>
    <property type="project" value="TreeGrafter"/>
</dbReference>
<dbReference type="GO" id="GO:0019776">
    <property type="term" value="F:Atg8-family ligase activity"/>
    <property type="evidence" value="ECO:0007669"/>
    <property type="project" value="TreeGrafter"/>
</dbReference>
<keyword evidence="7 8" id="KW-0072">Autophagy</keyword>
<dbReference type="InterPro" id="IPR029071">
    <property type="entry name" value="Ubiquitin-like_domsf"/>
</dbReference>
<comment type="subcellular location">
    <subcellularLocation>
        <location evidence="1 8">Preautophagosomal structure membrane</location>
        <topology evidence="1 8">Peripheral membrane protein</topology>
    </subcellularLocation>
</comment>
<dbReference type="InterPro" id="IPR007242">
    <property type="entry name" value="Atg12"/>
</dbReference>
<dbReference type="GO" id="GO:0034045">
    <property type="term" value="C:phagophore assembly site membrane"/>
    <property type="evidence" value="ECO:0007669"/>
    <property type="project" value="UniProtKB-SubCell"/>
</dbReference>
<dbReference type="GO" id="GO:0000045">
    <property type="term" value="P:autophagosome assembly"/>
    <property type="evidence" value="ECO:0007669"/>
    <property type="project" value="InterPro"/>
</dbReference>
<proteinExistence type="inferred from homology"/>
<comment type="caution">
    <text evidence="10">The sequence shown here is derived from an EMBL/GenBank/DDBJ whole genome shotgun (WGS) entry which is preliminary data.</text>
</comment>
<evidence type="ECO:0000256" key="9">
    <source>
        <dbReference type="SAM" id="MobiDB-lite"/>
    </source>
</evidence>
<comment type="similarity">
    <text evidence="2 8">Belongs to the ATG12 family.</text>
</comment>
<gene>
    <name evidence="10" type="primary">ATG12</name>
    <name evidence="10" type="ORF">C6P45_004490</name>
</gene>
<dbReference type="Gene3D" id="3.10.20.90">
    <property type="entry name" value="Phosphatidylinositol 3-kinase Catalytic Subunit, Chain A, domain 1"/>
    <property type="match status" value="1"/>
</dbReference>
<evidence type="ECO:0000313" key="11">
    <source>
        <dbReference type="Proteomes" id="UP000750334"/>
    </source>
</evidence>
<evidence type="ECO:0000256" key="6">
    <source>
        <dbReference type="ARBA" id="ARBA00022927"/>
    </source>
</evidence>
<evidence type="ECO:0000256" key="8">
    <source>
        <dbReference type="RuleBase" id="RU361201"/>
    </source>
</evidence>
<dbReference type="CDD" id="cd01612">
    <property type="entry name" value="Ubl_ATG12"/>
    <property type="match status" value="1"/>
</dbReference>
<dbReference type="PANTHER" id="PTHR13385">
    <property type="entry name" value="AUTOPHAGY PROTEIN 12"/>
    <property type="match status" value="1"/>
</dbReference>
<sequence length="181" mass="20383">MSRLITSESDTDNDSSRSTTLSESSQHDLTRDVGTYYGVVGNEPSITMERKLEHYTRKLSEVGLEDKEDSSISSDSELLVPSQTKMKESIEDIQPQEKVQIKFIPIGSIATMVPTVFKISSNQPFPMILSFLKKKLKIQDVYCYINNSFAPNPQQVIGDLWQQFKINDELIVSYCGTVAFG</sequence>
<evidence type="ECO:0000256" key="7">
    <source>
        <dbReference type="ARBA" id="ARBA00023006"/>
    </source>
</evidence>
<evidence type="ECO:0000256" key="5">
    <source>
        <dbReference type="ARBA" id="ARBA00022786"/>
    </source>
</evidence>
<dbReference type="GO" id="GO:0015031">
    <property type="term" value="P:protein transport"/>
    <property type="evidence" value="ECO:0007669"/>
    <property type="project" value="UniProtKB-KW"/>
</dbReference>
<dbReference type="GO" id="GO:0000422">
    <property type="term" value="P:autophagy of mitochondrion"/>
    <property type="evidence" value="ECO:0007669"/>
    <property type="project" value="TreeGrafter"/>
</dbReference>
<keyword evidence="5 8" id="KW-0833">Ubl conjugation pathway</keyword>
<dbReference type="GO" id="GO:0097352">
    <property type="term" value="P:autophagosome maturation"/>
    <property type="evidence" value="ECO:0007669"/>
    <property type="project" value="TreeGrafter"/>
</dbReference>
<accession>A0A9P6WCP4</accession>
<keyword evidence="8" id="KW-0813">Transport</keyword>
<dbReference type="EMBL" id="PUHR01000060">
    <property type="protein sequence ID" value="KAG0668715.1"/>
    <property type="molecule type" value="Genomic_DNA"/>
</dbReference>
<dbReference type="Pfam" id="PF04110">
    <property type="entry name" value="APG12"/>
    <property type="match status" value="1"/>
</dbReference>
<evidence type="ECO:0000313" key="10">
    <source>
        <dbReference type="EMBL" id="KAG0668715.1"/>
    </source>
</evidence>
<evidence type="ECO:0000256" key="3">
    <source>
        <dbReference type="ARBA" id="ARBA00015875"/>
    </source>
</evidence>
<reference evidence="10 11" key="1">
    <citation type="submission" date="2020-11" db="EMBL/GenBank/DDBJ databases">
        <title>Kefir isolates.</title>
        <authorList>
            <person name="Marcisauskas S."/>
            <person name="Kim Y."/>
            <person name="Blasche S."/>
        </authorList>
    </citation>
    <scope>NUCLEOTIDE SEQUENCE [LARGE SCALE GENOMIC DNA]</scope>
    <source>
        <strain evidence="10 11">OG2</strain>
    </source>
</reference>
<dbReference type="PANTHER" id="PTHR13385:SF0">
    <property type="entry name" value="UBIQUITIN-LIKE PROTEIN ATG12"/>
    <property type="match status" value="1"/>
</dbReference>
<evidence type="ECO:0000256" key="2">
    <source>
        <dbReference type="ARBA" id="ARBA00007778"/>
    </source>
</evidence>
<protein>
    <recommendedName>
        <fullName evidence="3 8">Ubiquitin-like protein ATG12</fullName>
    </recommendedName>
</protein>
<keyword evidence="4 8" id="KW-1017">Isopeptide bond</keyword>
<organism evidence="10 11">
    <name type="scientific">Maudiozyma exigua</name>
    <name type="common">Yeast</name>
    <name type="synonym">Kazachstania exigua</name>
    <dbReference type="NCBI Taxonomy" id="34358"/>
    <lineage>
        <taxon>Eukaryota</taxon>
        <taxon>Fungi</taxon>
        <taxon>Dikarya</taxon>
        <taxon>Ascomycota</taxon>
        <taxon>Saccharomycotina</taxon>
        <taxon>Saccharomycetes</taxon>
        <taxon>Saccharomycetales</taxon>
        <taxon>Saccharomycetaceae</taxon>
        <taxon>Maudiozyma</taxon>
    </lineage>
</organism>
<dbReference type="GO" id="GO:0000421">
    <property type="term" value="C:autophagosome membrane"/>
    <property type="evidence" value="ECO:0007669"/>
    <property type="project" value="TreeGrafter"/>
</dbReference>
<name>A0A9P6WCP4_MAUEX</name>
<dbReference type="AlphaFoldDB" id="A0A9P6WCP4"/>
<dbReference type="SUPFAM" id="SSF54236">
    <property type="entry name" value="Ubiquitin-like"/>
    <property type="match status" value="1"/>
</dbReference>
<feature type="region of interest" description="Disordered" evidence="9">
    <location>
        <begin position="1"/>
        <end position="33"/>
    </location>
</feature>